<dbReference type="InterPro" id="IPR013103">
    <property type="entry name" value="RVT_2"/>
</dbReference>
<evidence type="ECO:0000313" key="2">
    <source>
        <dbReference type="EMBL" id="MBW0481425.1"/>
    </source>
</evidence>
<evidence type="ECO:0000313" key="3">
    <source>
        <dbReference type="Proteomes" id="UP000765509"/>
    </source>
</evidence>
<reference evidence="2" key="1">
    <citation type="submission" date="2021-03" db="EMBL/GenBank/DDBJ databases">
        <title>Draft genome sequence of rust myrtle Austropuccinia psidii MF-1, a brazilian biotype.</title>
        <authorList>
            <person name="Quecine M.C."/>
            <person name="Pachon D.M.R."/>
            <person name="Bonatelli M.L."/>
            <person name="Correr F.H."/>
            <person name="Franceschini L.M."/>
            <person name="Leite T.F."/>
            <person name="Margarido G.R.A."/>
            <person name="Almeida C.A."/>
            <person name="Ferrarezi J.A."/>
            <person name="Labate C.A."/>
        </authorList>
    </citation>
    <scope>NUCLEOTIDE SEQUENCE</scope>
    <source>
        <strain evidence="2">MF-1</strain>
    </source>
</reference>
<sequence>MYDSGKTIEYKAHLCAHGFHQIAGLDYQSKFAPTGRLSSLHALISFVEINKYKFHQMDVRSYLLNATLKEDIFLEIPQGVLADKGTQVLQLKKALDGLKQVSLAWYKHLSSWLTISGSKCSLTNPCFFCRKGKNPIWIYVHVGNLAIFGPDLEDFKKEIKTKFEMKDLGKTNLLLGIKINHLNDGFSIDQEHYIDELAGNIRLKT</sequence>
<dbReference type="Proteomes" id="UP000765509">
    <property type="component" value="Unassembled WGS sequence"/>
</dbReference>
<accession>A0A9Q3CF57</accession>
<name>A0A9Q3CF57_9BASI</name>
<dbReference type="EMBL" id="AVOT02006389">
    <property type="protein sequence ID" value="MBW0481425.1"/>
    <property type="molecule type" value="Genomic_DNA"/>
</dbReference>
<dbReference type="AlphaFoldDB" id="A0A9Q3CF57"/>
<proteinExistence type="predicted"/>
<dbReference type="Pfam" id="PF07727">
    <property type="entry name" value="RVT_2"/>
    <property type="match status" value="1"/>
</dbReference>
<dbReference type="OrthoDB" id="1930494at2759"/>
<feature type="domain" description="Reverse transcriptase Ty1/copia-type" evidence="1">
    <location>
        <begin position="6"/>
        <end position="198"/>
    </location>
</feature>
<keyword evidence="3" id="KW-1185">Reference proteome</keyword>
<evidence type="ECO:0000259" key="1">
    <source>
        <dbReference type="Pfam" id="PF07727"/>
    </source>
</evidence>
<organism evidence="2 3">
    <name type="scientific">Austropuccinia psidii MF-1</name>
    <dbReference type="NCBI Taxonomy" id="1389203"/>
    <lineage>
        <taxon>Eukaryota</taxon>
        <taxon>Fungi</taxon>
        <taxon>Dikarya</taxon>
        <taxon>Basidiomycota</taxon>
        <taxon>Pucciniomycotina</taxon>
        <taxon>Pucciniomycetes</taxon>
        <taxon>Pucciniales</taxon>
        <taxon>Sphaerophragmiaceae</taxon>
        <taxon>Austropuccinia</taxon>
    </lineage>
</organism>
<protein>
    <recommendedName>
        <fullName evidence="1">Reverse transcriptase Ty1/copia-type domain-containing protein</fullName>
    </recommendedName>
</protein>
<gene>
    <name evidence="2" type="ORF">O181_021140</name>
</gene>
<comment type="caution">
    <text evidence="2">The sequence shown here is derived from an EMBL/GenBank/DDBJ whole genome shotgun (WGS) entry which is preliminary data.</text>
</comment>